<sequence length="261" mass="27203">MSALTVVVGDWRCDEPAYELLGRRERAHAETLPAWRRREWCAGRLTARAALALHWGEPPRGLDILRAPDGAPVLVQDLHGVHDPHGVRDPHRGHDLHGPVPPWAGCSVSLAHSYRLTACAVARTRVPIGVDIEYEHPRVAELLPRFTGPGESIPAAAATVAWACKEAAMKAAGVRPAAMAAYHCRLSARAGTAVVTPPGSSGLPPLTAWVEPVLGAVVATATAATAGAERPRLVVRAGAEICRLSAGGSPPAAAAAPGSTP</sequence>
<name>A0ABW7UMT5_9ACTN</name>
<dbReference type="Proteomes" id="UP001611548">
    <property type="component" value="Unassembled WGS sequence"/>
</dbReference>
<dbReference type="GO" id="GO:0016740">
    <property type="term" value="F:transferase activity"/>
    <property type="evidence" value="ECO:0007669"/>
    <property type="project" value="UniProtKB-KW"/>
</dbReference>
<accession>A0ABW7UMT5</accession>
<reference evidence="1 2" key="1">
    <citation type="submission" date="2024-10" db="EMBL/GenBank/DDBJ databases">
        <title>The Natural Products Discovery Center: Release of the First 8490 Sequenced Strains for Exploring Actinobacteria Biosynthetic Diversity.</title>
        <authorList>
            <person name="Kalkreuter E."/>
            <person name="Kautsar S.A."/>
            <person name="Yang D."/>
            <person name="Bader C.D."/>
            <person name="Teijaro C.N."/>
            <person name="Fluegel L."/>
            <person name="Davis C.M."/>
            <person name="Simpson J.R."/>
            <person name="Lauterbach L."/>
            <person name="Steele A.D."/>
            <person name="Gui C."/>
            <person name="Meng S."/>
            <person name="Li G."/>
            <person name="Viehrig K."/>
            <person name="Ye F."/>
            <person name="Su P."/>
            <person name="Kiefer A.F."/>
            <person name="Nichols A."/>
            <person name="Cepeda A.J."/>
            <person name="Yan W."/>
            <person name="Fan B."/>
            <person name="Jiang Y."/>
            <person name="Adhikari A."/>
            <person name="Zheng C.-J."/>
            <person name="Schuster L."/>
            <person name="Cowan T.M."/>
            <person name="Smanski M.J."/>
            <person name="Chevrette M.G."/>
            <person name="De Carvalho L.P.S."/>
            <person name="Shen B."/>
        </authorList>
    </citation>
    <scope>NUCLEOTIDE SEQUENCE [LARGE SCALE GENOMIC DNA]</scope>
    <source>
        <strain evidence="1 2">NPDC020327</strain>
    </source>
</reference>
<proteinExistence type="predicted"/>
<gene>
    <name evidence="1" type="ORF">ACH429_03335</name>
</gene>
<protein>
    <submittedName>
        <fullName evidence="1">4'-phosphopantetheinyl transferase family protein</fullName>
    </submittedName>
</protein>
<keyword evidence="1" id="KW-0808">Transferase</keyword>
<organism evidence="1 2">
    <name type="scientific">Streptomyces pathocidini</name>
    <dbReference type="NCBI Taxonomy" id="1650571"/>
    <lineage>
        <taxon>Bacteria</taxon>
        <taxon>Bacillati</taxon>
        <taxon>Actinomycetota</taxon>
        <taxon>Actinomycetes</taxon>
        <taxon>Kitasatosporales</taxon>
        <taxon>Streptomycetaceae</taxon>
        <taxon>Streptomyces</taxon>
    </lineage>
</organism>
<dbReference type="RefSeq" id="WP_157859238.1">
    <property type="nucleotide sequence ID" value="NZ_JBIRWE010000001.1"/>
</dbReference>
<dbReference type="Gene3D" id="3.90.470.20">
    <property type="entry name" value="4'-phosphopantetheinyl transferase domain"/>
    <property type="match status" value="1"/>
</dbReference>
<keyword evidence="2" id="KW-1185">Reference proteome</keyword>
<dbReference type="SUPFAM" id="SSF56214">
    <property type="entry name" value="4'-phosphopantetheinyl transferase"/>
    <property type="match status" value="2"/>
</dbReference>
<evidence type="ECO:0000313" key="1">
    <source>
        <dbReference type="EMBL" id="MFI1963166.1"/>
    </source>
</evidence>
<dbReference type="EMBL" id="JBIRWE010000001">
    <property type="protein sequence ID" value="MFI1963166.1"/>
    <property type="molecule type" value="Genomic_DNA"/>
</dbReference>
<evidence type="ECO:0000313" key="2">
    <source>
        <dbReference type="Proteomes" id="UP001611548"/>
    </source>
</evidence>
<comment type="caution">
    <text evidence="1">The sequence shown here is derived from an EMBL/GenBank/DDBJ whole genome shotgun (WGS) entry which is preliminary data.</text>
</comment>
<dbReference type="InterPro" id="IPR037143">
    <property type="entry name" value="4-PPantetheinyl_Trfase_dom_sf"/>
</dbReference>